<protein>
    <submittedName>
        <fullName evidence="4">Heavy-metal-associated domain-containing protein</fullName>
    </submittedName>
</protein>
<organism evidence="4">
    <name type="scientific">Candidatus Fermentithermobacillus carboniphilus</name>
    <dbReference type="NCBI Taxonomy" id="3085328"/>
    <lineage>
        <taxon>Bacteria</taxon>
        <taxon>Bacillati</taxon>
        <taxon>Bacillota</taxon>
        <taxon>Candidatus Fermentithermobacillia</taxon>
        <taxon>Candidatus Fermentithermobacillales</taxon>
        <taxon>Candidatus Fermentithermobacillaceae</taxon>
        <taxon>Candidatus Fermentithermobacillus</taxon>
    </lineage>
</organism>
<dbReference type="PROSITE" id="PS01047">
    <property type="entry name" value="HMA_1"/>
    <property type="match status" value="1"/>
</dbReference>
<keyword evidence="1" id="KW-0479">Metal-binding</keyword>
<dbReference type="InterPro" id="IPR006122">
    <property type="entry name" value="HMA_Cu_ion-bd"/>
</dbReference>
<dbReference type="KEGG" id="fcz:IMF26_07845"/>
<keyword evidence="2" id="KW-0186">Copper</keyword>
<dbReference type="SUPFAM" id="SSF55008">
    <property type="entry name" value="HMA, heavy metal-associated domain"/>
    <property type="match status" value="1"/>
</dbReference>
<reference evidence="4" key="2">
    <citation type="journal article" date="2023" name="Biology">
        <title>Prokaryotic Life Associated with Coal-Fire Gas Vents Revealed by Metagenomics.</title>
        <authorList>
            <person name="Kadnikov V.V."/>
            <person name="Mardanov A.V."/>
            <person name="Beletsky A.V."/>
            <person name="Karnachuk O.V."/>
            <person name="Ravin N.V."/>
        </authorList>
    </citation>
    <scope>NUCLEOTIDE SEQUENCE</scope>
    <source>
        <strain evidence="4">Bu02</strain>
    </source>
</reference>
<dbReference type="EMBL" id="CP062796">
    <property type="protein sequence ID" value="QUL97978.1"/>
    <property type="molecule type" value="Genomic_DNA"/>
</dbReference>
<evidence type="ECO:0000313" key="4">
    <source>
        <dbReference type="EMBL" id="QUL97978.1"/>
    </source>
</evidence>
<evidence type="ECO:0000256" key="2">
    <source>
        <dbReference type="ARBA" id="ARBA00023008"/>
    </source>
</evidence>
<dbReference type="PROSITE" id="PS50846">
    <property type="entry name" value="HMA_2"/>
    <property type="match status" value="1"/>
</dbReference>
<dbReference type="AlphaFoldDB" id="A0AAT9LBQ4"/>
<dbReference type="InterPro" id="IPR036163">
    <property type="entry name" value="HMA_dom_sf"/>
</dbReference>
<gene>
    <name evidence="4" type="ORF">IMF26_07845</name>
</gene>
<dbReference type="GO" id="GO:0005507">
    <property type="term" value="F:copper ion binding"/>
    <property type="evidence" value="ECO:0007669"/>
    <property type="project" value="InterPro"/>
</dbReference>
<dbReference type="InterPro" id="IPR006121">
    <property type="entry name" value="HMA_dom"/>
</dbReference>
<dbReference type="FunFam" id="3.30.70.100:FF:000001">
    <property type="entry name" value="ATPase copper transporting beta"/>
    <property type="match status" value="1"/>
</dbReference>
<feature type="domain" description="HMA" evidence="3">
    <location>
        <begin position="11"/>
        <end position="76"/>
    </location>
</feature>
<dbReference type="Gene3D" id="3.30.70.100">
    <property type="match status" value="1"/>
</dbReference>
<sequence length="76" mass="8154">MCECCGGSATHTEVYSVKGMTCHHCVMRVEKAVKSLPGVKDAKADLNTGKLTVTSSHRLSRDDIAKAVEEAGYELV</sequence>
<evidence type="ECO:0000256" key="1">
    <source>
        <dbReference type="ARBA" id="ARBA00022723"/>
    </source>
</evidence>
<dbReference type="GO" id="GO:0006825">
    <property type="term" value="P:copper ion transport"/>
    <property type="evidence" value="ECO:0007669"/>
    <property type="project" value="InterPro"/>
</dbReference>
<evidence type="ECO:0000259" key="3">
    <source>
        <dbReference type="PROSITE" id="PS50846"/>
    </source>
</evidence>
<dbReference type="PRINTS" id="PR00944">
    <property type="entry name" value="CUEXPORT"/>
</dbReference>
<dbReference type="InterPro" id="IPR017969">
    <property type="entry name" value="Heavy-metal-associated_CS"/>
</dbReference>
<dbReference type="Pfam" id="PF00403">
    <property type="entry name" value="HMA"/>
    <property type="match status" value="1"/>
</dbReference>
<accession>A0AAT9LBQ4</accession>
<dbReference type="InterPro" id="IPR000428">
    <property type="entry name" value="Cu-bd"/>
</dbReference>
<dbReference type="CDD" id="cd00371">
    <property type="entry name" value="HMA"/>
    <property type="match status" value="1"/>
</dbReference>
<name>A0AAT9LBQ4_9FIRM</name>
<dbReference type="NCBIfam" id="TIGR00003">
    <property type="entry name" value="copper ion binding protein"/>
    <property type="match status" value="1"/>
</dbReference>
<reference evidence="4" key="1">
    <citation type="submission" date="2020-10" db="EMBL/GenBank/DDBJ databases">
        <authorList>
            <person name="Kadnikov V."/>
            <person name="Beletsky A.V."/>
            <person name="Mardanov A.V."/>
            <person name="Karnachuk O.V."/>
            <person name="Ravin N.V."/>
        </authorList>
    </citation>
    <scope>NUCLEOTIDE SEQUENCE</scope>
    <source>
        <strain evidence="4">Bu02</strain>
    </source>
</reference>
<proteinExistence type="predicted"/>